<protein>
    <submittedName>
        <fullName evidence="1">Uncharacterized protein</fullName>
    </submittedName>
</protein>
<dbReference type="KEGG" id="mev:Metev_1868"/>
<dbReference type="HOGENOM" id="CLU_115703_0_0_2"/>
<evidence type="ECO:0000313" key="2">
    <source>
        <dbReference type="Proteomes" id="UP000000391"/>
    </source>
</evidence>
<gene>
    <name evidence="1" type="ordered locus">Metev_1868</name>
</gene>
<dbReference type="GeneID" id="9347523"/>
<proteinExistence type="predicted"/>
<dbReference type="OrthoDB" id="121721at2157"/>
<sequence length="209" mass="23567" precursor="true">MPNKSFITSKNMLIFLLVVVVVISAFLLLDFKAATSQTNSNTQSNSYSTNNTGINFSKEVFVYIDGNGSISKGMGSEIIKGFNNAGMQISQIDEFKNKYQKPVFIVTIRNSDILYTPFYSTASIEAFYFYSSKGDTKYYKGFKKGENPTVRFYSNESKNGEYIKQGALSMKDSTKGLISLNAYTNHLEKNLATNIIKSFLPVEQQWRIK</sequence>
<evidence type="ECO:0000313" key="1">
    <source>
        <dbReference type="EMBL" id="ADI74701.1"/>
    </source>
</evidence>
<reference evidence="1 2" key="1">
    <citation type="submission" date="2010-06" db="EMBL/GenBank/DDBJ databases">
        <title>Complete sequence chromosome of Methanohalobium evestigatum Z-7303.</title>
        <authorList>
            <consortium name="US DOE Joint Genome Institute"/>
            <person name="Lucas S."/>
            <person name="Copeland A."/>
            <person name="Lapidus A."/>
            <person name="Cheng J.-F."/>
            <person name="Bruce D."/>
            <person name="Goodwin L."/>
            <person name="Pitluck S."/>
            <person name="Saunders E."/>
            <person name="Detter J.C."/>
            <person name="Han C."/>
            <person name="Tapia R."/>
            <person name="Land M."/>
            <person name="Hauser L."/>
            <person name="Kyrpides N."/>
            <person name="Mikhailova N."/>
            <person name="Sieprawska-Lupa M."/>
            <person name="Whitman W.B."/>
            <person name="Anderson I."/>
            <person name="Woyke T."/>
        </authorList>
    </citation>
    <scope>NUCLEOTIDE SEQUENCE [LARGE SCALE GENOMIC DNA]</scope>
    <source>
        <strain evidence="2">ATCC BAA-1072 / DSM 3721 / NBRC 107634 / OCM 161 / Z-7303</strain>
    </source>
</reference>
<name>D7EA30_METEZ</name>
<dbReference type="AlphaFoldDB" id="D7EA30"/>
<dbReference type="Proteomes" id="UP000000391">
    <property type="component" value="Chromosome"/>
</dbReference>
<organism evidence="1 2">
    <name type="scientific">Methanohalobium evestigatum (strain ATCC BAA-1072 / DSM 3721 / NBRC 107634 / OCM 161 / Z-7303)</name>
    <dbReference type="NCBI Taxonomy" id="644295"/>
    <lineage>
        <taxon>Archaea</taxon>
        <taxon>Methanobacteriati</taxon>
        <taxon>Methanobacteriota</taxon>
        <taxon>Stenosarchaea group</taxon>
        <taxon>Methanomicrobia</taxon>
        <taxon>Methanosarcinales</taxon>
        <taxon>Methanosarcinaceae</taxon>
        <taxon>Methanohalobium</taxon>
    </lineage>
</organism>
<dbReference type="RefSeq" id="WP_013195266.1">
    <property type="nucleotide sequence ID" value="NC_014253.1"/>
</dbReference>
<accession>D7EA30</accession>
<dbReference type="EMBL" id="CP002069">
    <property type="protein sequence ID" value="ADI74701.1"/>
    <property type="molecule type" value="Genomic_DNA"/>
</dbReference>
<keyword evidence="2" id="KW-1185">Reference proteome</keyword>